<feature type="compositionally biased region" description="Polar residues" evidence="4">
    <location>
        <begin position="164"/>
        <end position="173"/>
    </location>
</feature>
<dbReference type="EMBL" id="OU900096">
    <property type="protein sequence ID" value="CAH1180797.1"/>
    <property type="molecule type" value="Genomic_DNA"/>
</dbReference>
<evidence type="ECO:0008006" key="8">
    <source>
        <dbReference type="Google" id="ProtNLM"/>
    </source>
</evidence>
<evidence type="ECO:0000313" key="7">
    <source>
        <dbReference type="Proteomes" id="UP001153712"/>
    </source>
</evidence>
<evidence type="ECO:0000256" key="5">
    <source>
        <dbReference type="SAM" id="SignalP"/>
    </source>
</evidence>
<keyword evidence="2" id="KW-0964">Secreted</keyword>
<organism evidence="6 7">
    <name type="scientific">Phyllotreta striolata</name>
    <name type="common">Striped flea beetle</name>
    <name type="synonym">Crioceris striolata</name>
    <dbReference type="NCBI Taxonomy" id="444603"/>
    <lineage>
        <taxon>Eukaryota</taxon>
        <taxon>Metazoa</taxon>
        <taxon>Ecdysozoa</taxon>
        <taxon>Arthropoda</taxon>
        <taxon>Hexapoda</taxon>
        <taxon>Insecta</taxon>
        <taxon>Pterygota</taxon>
        <taxon>Neoptera</taxon>
        <taxon>Endopterygota</taxon>
        <taxon>Coleoptera</taxon>
        <taxon>Polyphaga</taxon>
        <taxon>Cucujiformia</taxon>
        <taxon>Chrysomeloidea</taxon>
        <taxon>Chrysomelidae</taxon>
        <taxon>Galerucinae</taxon>
        <taxon>Alticini</taxon>
        <taxon>Phyllotreta</taxon>
    </lineage>
</organism>
<comment type="subcellular location">
    <subcellularLocation>
        <location evidence="1">Secreted</location>
    </subcellularLocation>
</comment>
<accession>A0A9P0DZC0</accession>
<feature type="signal peptide" evidence="5">
    <location>
        <begin position="1"/>
        <end position="21"/>
    </location>
</feature>
<dbReference type="Gene3D" id="6.20.200.20">
    <property type="match status" value="1"/>
</dbReference>
<evidence type="ECO:0000313" key="6">
    <source>
        <dbReference type="EMBL" id="CAH1180797.1"/>
    </source>
</evidence>
<feature type="compositionally biased region" description="Acidic residues" evidence="4">
    <location>
        <begin position="29"/>
        <end position="52"/>
    </location>
</feature>
<feature type="region of interest" description="Disordered" evidence="4">
    <location>
        <begin position="151"/>
        <end position="173"/>
    </location>
</feature>
<evidence type="ECO:0000256" key="1">
    <source>
        <dbReference type="ARBA" id="ARBA00004613"/>
    </source>
</evidence>
<dbReference type="PANTHER" id="PTHR46698:SF3">
    <property type="entry name" value="TENECTIN ISOFORM 1-RELATED"/>
    <property type="match status" value="1"/>
</dbReference>
<dbReference type="Proteomes" id="UP001153712">
    <property type="component" value="Chromosome 3"/>
</dbReference>
<dbReference type="InterPro" id="IPR052424">
    <property type="entry name" value="Kielin_Chordin-BMP_Reg"/>
</dbReference>
<dbReference type="Gene3D" id="2.10.70.10">
    <property type="entry name" value="Complement Module, domain 1"/>
    <property type="match status" value="1"/>
</dbReference>
<evidence type="ECO:0000256" key="3">
    <source>
        <dbReference type="ARBA" id="ARBA00022729"/>
    </source>
</evidence>
<feature type="compositionally biased region" description="Low complexity" evidence="4">
    <location>
        <begin position="196"/>
        <end position="208"/>
    </location>
</feature>
<feature type="region of interest" description="Disordered" evidence="4">
    <location>
        <begin position="188"/>
        <end position="208"/>
    </location>
</feature>
<dbReference type="SUPFAM" id="SSF57603">
    <property type="entry name" value="FnI-like domain"/>
    <property type="match status" value="2"/>
</dbReference>
<name>A0A9P0DZC0_PHYSR</name>
<keyword evidence="7" id="KW-1185">Reference proteome</keyword>
<evidence type="ECO:0000256" key="2">
    <source>
        <dbReference type="ARBA" id="ARBA00022525"/>
    </source>
</evidence>
<gene>
    <name evidence="6" type="ORF">PHYEVI_LOCUS6095</name>
</gene>
<reference evidence="6" key="1">
    <citation type="submission" date="2022-01" db="EMBL/GenBank/DDBJ databases">
        <authorList>
            <person name="King R."/>
        </authorList>
    </citation>
    <scope>NUCLEOTIDE SEQUENCE</scope>
</reference>
<feature type="chain" id="PRO_5040469918" description="VWFC domain-containing protein" evidence="5">
    <location>
        <begin position="22"/>
        <end position="277"/>
    </location>
</feature>
<protein>
    <recommendedName>
        <fullName evidence="8">VWFC domain-containing protein</fullName>
    </recommendedName>
</protein>
<dbReference type="AlphaFoldDB" id="A0A9P0DZC0"/>
<dbReference type="OrthoDB" id="8045763at2759"/>
<proteinExistence type="predicted"/>
<dbReference type="GO" id="GO:0005576">
    <property type="term" value="C:extracellular region"/>
    <property type="evidence" value="ECO:0007669"/>
    <property type="project" value="UniProtKB-SubCell"/>
</dbReference>
<dbReference type="PANTHER" id="PTHR46698">
    <property type="entry name" value="CROSSVEINLESS 2"/>
    <property type="match status" value="1"/>
</dbReference>
<sequence>MKSSRCWLVLLGVLLLHNCVAVPLTNGAPEDEPTNGVEEEEDEEEDEDESMVLEDDLTTRGLERLSSAATCLVAGIEYTHGQQIYRKDPCEFCLCLDGEMFCWWQDCPPTLEGPCRDRGPFSPCLSIPANPLAFGSSSLLSSSLLSAATSPSSTTTSKVPAKVESSSPSSTAKALFSTPSTIFASSRTSPIVTGKTETPSYPTESSSPSGGIDYCTVMGKIYQVGDKLPHDTGNCLECICGQGAKVTCSPHQCAPVEDDMNDYHLSGARQQNVPDIF</sequence>
<keyword evidence="3 5" id="KW-0732">Signal</keyword>
<feature type="region of interest" description="Disordered" evidence="4">
    <location>
        <begin position="27"/>
        <end position="52"/>
    </location>
</feature>
<evidence type="ECO:0000256" key="4">
    <source>
        <dbReference type="SAM" id="MobiDB-lite"/>
    </source>
</evidence>